<name>A0A7I8J2A3_SPIIN</name>
<evidence type="ECO:0000313" key="2">
    <source>
        <dbReference type="EMBL" id="CAA2624666.1"/>
    </source>
</evidence>
<dbReference type="EMBL" id="CACRZD030000008">
    <property type="protein sequence ID" value="CAA6664102.1"/>
    <property type="molecule type" value="Genomic_DNA"/>
</dbReference>
<gene>
    <name evidence="2" type="ORF">SI7747_08010491</name>
</gene>
<evidence type="ECO:0000259" key="1">
    <source>
        <dbReference type="Pfam" id="PF13460"/>
    </source>
</evidence>
<dbReference type="PANTHER" id="PTHR15020">
    <property type="entry name" value="FLAVIN REDUCTASE-RELATED"/>
    <property type="match status" value="1"/>
</dbReference>
<keyword evidence="3" id="KW-1185">Reference proteome</keyword>
<dbReference type="InterPro" id="IPR016040">
    <property type="entry name" value="NAD(P)-bd_dom"/>
</dbReference>
<proteinExistence type="predicted"/>
<evidence type="ECO:0000313" key="3">
    <source>
        <dbReference type="Proteomes" id="UP001189122"/>
    </source>
</evidence>
<protein>
    <recommendedName>
        <fullName evidence="1">NAD(P)-binding domain-containing protein</fullName>
    </recommendedName>
</protein>
<reference evidence="2 3" key="1">
    <citation type="submission" date="2019-12" db="EMBL/GenBank/DDBJ databases">
        <authorList>
            <person name="Scholz U."/>
            <person name="Mascher M."/>
            <person name="Fiebig A."/>
        </authorList>
    </citation>
    <scope>NUCLEOTIDE SEQUENCE</scope>
</reference>
<dbReference type="EMBL" id="LR743595">
    <property type="protein sequence ID" value="CAA2624666.1"/>
    <property type="molecule type" value="Genomic_DNA"/>
</dbReference>
<dbReference type="Gene3D" id="3.40.50.720">
    <property type="entry name" value="NAD(P)-binding Rossmann-like Domain"/>
    <property type="match status" value="1"/>
</dbReference>
<dbReference type="Pfam" id="PF13460">
    <property type="entry name" value="NAD_binding_10"/>
    <property type="match status" value="1"/>
</dbReference>
<sequence length="161" mass="18188">MILCLHIFSYKKKDKYETHASGITKNHPSNYSFPLVLLNLLVFINLQNLHLLQSILSLHLFFPSPRQLWAPITLTSNPTYIALNVFGLTLVAKLKEEKFIQRSGLNYTIVRAGGLRDNSPSRNLDTLFQGSILRDQVAEFAVGALLCSESSFKVVEIVARR</sequence>
<dbReference type="Proteomes" id="UP001189122">
    <property type="component" value="Unassembled WGS sequence"/>
</dbReference>
<dbReference type="AlphaFoldDB" id="A0A7I8J2A3"/>
<accession>A0A7I8J2A3</accession>
<organism evidence="2">
    <name type="scientific">Spirodela intermedia</name>
    <name type="common">Intermediate duckweed</name>
    <dbReference type="NCBI Taxonomy" id="51605"/>
    <lineage>
        <taxon>Eukaryota</taxon>
        <taxon>Viridiplantae</taxon>
        <taxon>Streptophyta</taxon>
        <taxon>Embryophyta</taxon>
        <taxon>Tracheophyta</taxon>
        <taxon>Spermatophyta</taxon>
        <taxon>Magnoliopsida</taxon>
        <taxon>Liliopsida</taxon>
        <taxon>Araceae</taxon>
        <taxon>Lemnoideae</taxon>
        <taxon>Spirodela</taxon>
    </lineage>
</organism>
<feature type="domain" description="NAD(P)-binding" evidence="1">
    <location>
        <begin position="83"/>
        <end position="145"/>
    </location>
</feature>
<dbReference type="PANTHER" id="PTHR15020:SF11">
    <property type="entry name" value="OS06G0360300 PROTEIN"/>
    <property type="match status" value="1"/>
</dbReference>